<sequence length="74" mass="8637">MHVRVRILLQVQLQVASTSPPNTIWPVFFQYFFVRVAFRHFANPSNPCVDSNKPLHSVDFRYILYPILTPPPDP</sequence>
<keyword evidence="1" id="KW-1185">Reference proteome</keyword>
<reference evidence="2" key="1">
    <citation type="submission" date="2017-02" db="UniProtKB">
        <authorList>
            <consortium name="WormBaseParasite"/>
        </authorList>
    </citation>
    <scope>IDENTIFICATION</scope>
</reference>
<name>A0A0N5ARA6_9BILA</name>
<dbReference type="Proteomes" id="UP000046393">
    <property type="component" value="Unplaced"/>
</dbReference>
<proteinExistence type="predicted"/>
<evidence type="ECO:0000313" key="1">
    <source>
        <dbReference type="Proteomes" id="UP000046393"/>
    </source>
</evidence>
<dbReference type="WBParaSite" id="SMUV_0000724601-mRNA-1">
    <property type="protein sequence ID" value="SMUV_0000724601-mRNA-1"/>
    <property type="gene ID" value="SMUV_0000724601"/>
</dbReference>
<organism evidence="1 2">
    <name type="scientific">Syphacia muris</name>
    <dbReference type="NCBI Taxonomy" id="451379"/>
    <lineage>
        <taxon>Eukaryota</taxon>
        <taxon>Metazoa</taxon>
        <taxon>Ecdysozoa</taxon>
        <taxon>Nematoda</taxon>
        <taxon>Chromadorea</taxon>
        <taxon>Rhabditida</taxon>
        <taxon>Spirurina</taxon>
        <taxon>Oxyuridomorpha</taxon>
        <taxon>Oxyuroidea</taxon>
        <taxon>Oxyuridae</taxon>
        <taxon>Syphacia</taxon>
    </lineage>
</organism>
<accession>A0A0N5ARA6</accession>
<protein>
    <submittedName>
        <fullName evidence="2">Secreted protein</fullName>
    </submittedName>
</protein>
<dbReference type="AlphaFoldDB" id="A0A0N5ARA6"/>
<evidence type="ECO:0000313" key="2">
    <source>
        <dbReference type="WBParaSite" id="SMUV_0000724601-mRNA-1"/>
    </source>
</evidence>